<name>A0A7R9ZL17_9STRA</name>
<reference evidence="1" key="1">
    <citation type="submission" date="2021-01" db="EMBL/GenBank/DDBJ databases">
        <authorList>
            <person name="Corre E."/>
            <person name="Pelletier E."/>
            <person name="Niang G."/>
            <person name="Scheremetjew M."/>
            <person name="Finn R."/>
            <person name="Kale V."/>
            <person name="Holt S."/>
            <person name="Cochrane G."/>
            <person name="Meng A."/>
            <person name="Brown T."/>
            <person name="Cohen L."/>
        </authorList>
    </citation>
    <scope>NUCLEOTIDE SEQUENCE</scope>
    <source>
        <strain evidence="1">CCMP3328</strain>
    </source>
</reference>
<dbReference type="AlphaFoldDB" id="A0A7R9ZL17"/>
<organism evidence="1">
    <name type="scientific">Craspedostauros australis</name>
    <dbReference type="NCBI Taxonomy" id="1486917"/>
    <lineage>
        <taxon>Eukaryota</taxon>
        <taxon>Sar</taxon>
        <taxon>Stramenopiles</taxon>
        <taxon>Ochrophyta</taxon>
        <taxon>Bacillariophyta</taxon>
        <taxon>Bacillariophyceae</taxon>
        <taxon>Bacillariophycidae</taxon>
        <taxon>Naviculales</taxon>
        <taxon>Naviculaceae</taxon>
        <taxon>Craspedostauros</taxon>
    </lineage>
</organism>
<protein>
    <submittedName>
        <fullName evidence="1">Uncharacterized protein</fullName>
    </submittedName>
</protein>
<accession>A0A7R9ZL17</accession>
<proteinExistence type="predicted"/>
<gene>
    <name evidence="1" type="ORF">CAUS1442_LOCUS3423</name>
</gene>
<sequence length="207" mass="23004">MLMYPSIGCGIAAVRGKTKHMICCTRSGTVFIIPAHKAHQPISESTILTTSYPEDTDFDSPATYVQSFQAGNLLLKHGSERVKLPVLIFGWTNGIMDVYACRLLPSSLIEDSTTVAATQMKPTVPVEQQVLIEDCWENGSIELLFQLLEHLQDDPNNPLLRDPMWKAALAEFVELSDYPDSMVDVMMESEMYPAMRSTLLSLSTVSD</sequence>
<dbReference type="EMBL" id="HBEF01005524">
    <property type="protein sequence ID" value="CAD8331324.1"/>
    <property type="molecule type" value="Transcribed_RNA"/>
</dbReference>
<evidence type="ECO:0000313" key="1">
    <source>
        <dbReference type="EMBL" id="CAD8331324.1"/>
    </source>
</evidence>